<dbReference type="AlphaFoldDB" id="A0A2K3LWG0"/>
<dbReference type="EMBL" id="ASHM01042849">
    <property type="protein sequence ID" value="PNX82853.1"/>
    <property type="molecule type" value="Genomic_DNA"/>
</dbReference>
<comment type="caution">
    <text evidence="1">The sequence shown here is derived from an EMBL/GenBank/DDBJ whole genome shotgun (WGS) entry which is preliminary data.</text>
</comment>
<name>A0A2K3LWG0_TRIPR</name>
<evidence type="ECO:0000313" key="1">
    <source>
        <dbReference type="EMBL" id="PNX82853.1"/>
    </source>
</evidence>
<evidence type="ECO:0000313" key="2">
    <source>
        <dbReference type="Proteomes" id="UP000236291"/>
    </source>
</evidence>
<accession>A0A2K3LWG0</accession>
<reference evidence="1 2" key="1">
    <citation type="journal article" date="2014" name="Am. J. Bot.">
        <title>Genome assembly and annotation for red clover (Trifolium pratense; Fabaceae).</title>
        <authorList>
            <person name="Istvanek J."/>
            <person name="Jaros M."/>
            <person name="Krenek A."/>
            <person name="Repkova J."/>
        </authorList>
    </citation>
    <scope>NUCLEOTIDE SEQUENCE [LARGE SCALE GENOMIC DNA]</scope>
    <source>
        <strain evidence="2">cv. Tatra</strain>
        <tissue evidence="1">Young leaves</tissue>
    </source>
</reference>
<gene>
    <name evidence="1" type="ORF">L195_g038889</name>
</gene>
<organism evidence="1 2">
    <name type="scientific">Trifolium pratense</name>
    <name type="common">Red clover</name>
    <dbReference type="NCBI Taxonomy" id="57577"/>
    <lineage>
        <taxon>Eukaryota</taxon>
        <taxon>Viridiplantae</taxon>
        <taxon>Streptophyta</taxon>
        <taxon>Embryophyta</taxon>
        <taxon>Tracheophyta</taxon>
        <taxon>Spermatophyta</taxon>
        <taxon>Magnoliopsida</taxon>
        <taxon>eudicotyledons</taxon>
        <taxon>Gunneridae</taxon>
        <taxon>Pentapetalae</taxon>
        <taxon>rosids</taxon>
        <taxon>fabids</taxon>
        <taxon>Fabales</taxon>
        <taxon>Fabaceae</taxon>
        <taxon>Papilionoideae</taxon>
        <taxon>50 kb inversion clade</taxon>
        <taxon>NPAAA clade</taxon>
        <taxon>Hologalegina</taxon>
        <taxon>IRL clade</taxon>
        <taxon>Trifolieae</taxon>
        <taxon>Trifolium</taxon>
    </lineage>
</organism>
<proteinExistence type="predicted"/>
<protein>
    <submittedName>
        <fullName evidence="1">Uncharacterized protein</fullName>
    </submittedName>
</protein>
<reference evidence="1 2" key="2">
    <citation type="journal article" date="2017" name="Front. Plant Sci.">
        <title>Gene Classification and Mining of Molecular Markers Useful in Red Clover (Trifolium pratense) Breeding.</title>
        <authorList>
            <person name="Istvanek J."/>
            <person name="Dluhosova J."/>
            <person name="Dluhos P."/>
            <person name="Patkova L."/>
            <person name="Nedelnik J."/>
            <person name="Repkova J."/>
        </authorList>
    </citation>
    <scope>NUCLEOTIDE SEQUENCE [LARGE SCALE GENOMIC DNA]</scope>
    <source>
        <strain evidence="2">cv. Tatra</strain>
        <tissue evidence="1">Young leaves</tissue>
    </source>
</reference>
<dbReference type="Proteomes" id="UP000236291">
    <property type="component" value="Unassembled WGS sequence"/>
</dbReference>
<sequence length="70" mass="8254">MKKIGGFGFWVLENIGTEKEGVIVKRKTMVMVMVNVVVDDREDDDIFFDYVEGIREEREGFGFRKFAWRS</sequence>